<name>A0A8S3ZI54_9EUPU</name>
<dbReference type="GO" id="GO:1990269">
    <property type="term" value="F:RNA polymerase II C-terminal domain phosphoserine binding"/>
    <property type="evidence" value="ECO:0007669"/>
    <property type="project" value="TreeGrafter"/>
</dbReference>
<accession>A0A8S3ZI54</accession>
<dbReference type="Proteomes" id="UP000678393">
    <property type="component" value="Unassembled WGS sequence"/>
</dbReference>
<evidence type="ECO:0000256" key="4">
    <source>
        <dbReference type="ARBA" id="ARBA00023054"/>
    </source>
</evidence>
<dbReference type="SMART" id="SM00719">
    <property type="entry name" value="Plus3"/>
    <property type="match status" value="1"/>
</dbReference>
<dbReference type="Gene3D" id="3.90.70.200">
    <property type="entry name" value="Plus-3 domain"/>
    <property type="match status" value="1"/>
</dbReference>
<dbReference type="InterPro" id="IPR036128">
    <property type="entry name" value="Plus3-like_sf"/>
</dbReference>
<dbReference type="SUPFAM" id="SSF159042">
    <property type="entry name" value="Plus3-like"/>
    <property type="match status" value="1"/>
</dbReference>
<dbReference type="GO" id="GO:0003677">
    <property type="term" value="F:DNA binding"/>
    <property type="evidence" value="ECO:0007669"/>
    <property type="project" value="InterPro"/>
</dbReference>
<dbReference type="Pfam" id="PF03126">
    <property type="entry name" value="Plus-3"/>
    <property type="match status" value="1"/>
</dbReference>
<dbReference type="PANTHER" id="PTHR13115">
    <property type="entry name" value="RNA POLYMERASE-ASSOCIATED PROTEIN RTF1 HOMOLOG"/>
    <property type="match status" value="1"/>
</dbReference>
<protein>
    <recommendedName>
        <fullName evidence="9">Plus3 domain-containing protein</fullName>
    </recommendedName>
</protein>
<dbReference type="FunFam" id="3.90.70.200:FF:000001">
    <property type="entry name" value="RNA polymerase-associated protein RTF1 homolog"/>
    <property type="match status" value="1"/>
</dbReference>
<sequence>RPRHKKSKFITTKEELSRIRLSRHKIERWCHMPYFKKVVVGCYVRIGIGNHEGRPVYRVAEVVDVVETAKIYQLGTTKTNKGLKLRHGGAERVYRLEFVSNQDFTDTEFTKWKDAMELGNHQLPTLDDIQRKEDDIKQAHDYKMKDKDIEEIVAEKQKFRKNPHNYAVRKTSIMKAKEQADLDGDQEKSVKLAQELEDLEERAQELDRRRTSNINSISYINQRNRDRNLVEAESALKAEVAEMRNATADPFTRRQCRPTIVTRESTTAAAAGIPGSLLVPTAKSMNADAVLVSELKLKSRGSTSLYRSGGRADITERRTSDDLFAVHDFDIKIDLDVPSG</sequence>
<feature type="non-terminal residue" evidence="10">
    <location>
        <position position="340"/>
    </location>
</feature>
<keyword evidence="4 8" id="KW-0175">Coiled coil</keyword>
<reference evidence="10" key="1">
    <citation type="submission" date="2021-04" db="EMBL/GenBank/DDBJ databases">
        <authorList>
            <consortium name="Molecular Ecology Group"/>
        </authorList>
    </citation>
    <scope>NUCLEOTIDE SEQUENCE</scope>
</reference>
<dbReference type="InterPro" id="IPR004343">
    <property type="entry name" value="Plus-3_dom"/>
</dbReference>
<evidence type="ECO:0000256" key="7">
    <source>
        <dbReference type="ARBA" id="ARBA00023242"/>
    </source>
</evidence>
<keyword evidence="3" id="KW-0805">Transcription regulation</keyword>
<feature type="domain" description="Plus3" evidence="9">
    <location>
        <begin position="10"/>
        <end position="141"/>
    </location>
</feature>
<evidence type="ECO:0000256" key="3">
    <source>
        <dbReference type="ARBA" id="ARBA00023015"/>
    </source>
</evidence>
<evidence type="ECO:0000313" key="10">
    <source>
        <dbReference type="EMBL" id="CAG5126836.1"/>
    </source>
</evidence>
<dbReference type="PANTHER" id="PTHR13115:SF8">
    <property type="entry name" value="RNA POLYMERASE-ASSOCIATED PROTEIN RTF1 HOMOLOG"/>
    <property type="match status" value="1"/>
</dbReference>
<evidence type="ECO:0000259" key="9">
    <source>
        <dbReference type="PROSITE" id="PS51360"/>
    </source>
</evidence>
<evidence type="ECO:0000256" key="1">
    <source>
        <dbReference type="ARBA" id="ARBA00004642"/>
    </source>
</evidence>
<evidence type="ECO:0000313" key="11">
    <source>
        <dbReference type="Proteomes" id="UP000678393"/>
    </source>
</evidence>
<dbReference type="PROSITE" id="PS51360">
    <property type="entry name" value="PLUS3"/>
    <property type="match status" value="1"/>
</dbReference>
<feature type="coiled-coil region" evidence="8">
    <location>
        <begin position="182"/>
        <end position="249"/>
    </location>
</feature>
<evidence type="ECO:0000256" key="5">
    <source>
        <dbReference type="ARBA" id="ARBA00023159"/>
    </source>
</evidence>
<dbReference type="AlphaFoldDB" id="A0A8S3ZI54"/>
<keyword evidence="5" id="KW-0010">Activator</keyword>
<dbReference type="OrthoDB" id="166375at2759"/>
<keyword evidence="7" id="KW-0539">Nucleus</keyword>
<proteinExistence type="predicted"/>
<comment type="caution">
    <text evidence="10">The sequence shown here is derived from an EMBL/GenBank/DDBJ whole genome shotgun (WGS) entry which is preliminary data.</text>
</comment>
<organism evidence="10 11">
    <name type="scientific">Candidula unifasciata</name>
    <dbReference type="NCBI Taxonomy" id="100452"/>
    <lineage>
        <taxon>Eukaryota</taxon>
        <taxon>Metazoa</taxon>
        <taxon>Spiralia</taxon>
        <taxon>Lophotrochozoa</taxon>
        <taxon>Mollusca</taxon>
        <taxon>Gastropoda</taxon>
        <taxon>Heterobranchia</taxon>
        <taxon>Euthyneura</taxon>
        <taxon>Panpulmonata</taxon>
        <taxon>Eupulmonata</taxon>
        <taxon>Stylommatophora</taxon>
        <taxon>Helicina</taxon>
        <taxon>Helicoidea</taxon>
        <taxon>Geomitridae</taxon>
        <taxon>Candidula</taxon>
    </lineage>
</organism>
<feature type="non-terminal residue" evidence="10">
    <location>
        <position position="1"/>
    </location>
</feature>
<keyword evidence="6" id="KW-0804">Transcription</keyword>
<evidence type="ECO:0000256" key="2">
    <source>
        <dbReference type="ARBA" id="ARBA00022553"/>
    </source>
</evidence>
<evidence type="ECO:0000256" key="6">
    <source>
        <dbReference type="ARBA" id="ARBA00023163"/>
    </source>
</evidence>
<evidence type="ECO:0000256" key="8">
    <source>
        <dbReference type="SAM" id="Coils"/>
    </source>
</evidence>
<comment type="subcellular location">
    <subcellularLocation>
        <location evidence="1">Nucleus</location>
        <location evidence="1">Nucleoplasm</location>
    </subcellularLocation>
</comment>
<keyword evidence="11" id="KW-1185">Reference proteome</keyword>
<dbReference type="GO" id="GO:0016593">
    <property type="term" value="C:Cdc73/Paf1 complex"/>
    <property type="evidence" value="ECO:0007669"/>
    <property type="project" value="TreeGrafter"/>
</dbReference>
<keyword evidence="2" id="KW-0597">Phosphoprotein</keyword>
<dbReference type="EMBL" id="CAJHNH020002471">
    <property type="protein sequence ID" value="CAG5126836.1"/>
    <property type="molecule type" value="Genomic_DNA"/>
</dbReference>
<gene>
    <name evidence="10" type="ORF">CUNI_LOCUS12394</name>
</gene>